<gene>
    <name evidence="2" type="ORF">DWX20_03255</name>
</gene>
<evidence type="ECO:0000313" key="2">
    <source>
        <dbReference type="EMBL" id="RGT58077.1"/>
    </source>
</evidence>
<name>A0A412PIR3_9FIRM</name>
<dbReference type="InterPro" id="IPR023908">
    <property type="entry name" value="xxxLxxG_rpt"/>
</dbReference>
<dbReference type="AlphaFoldDB" id="A0A412PIR3"/>
<evidence type="ECO:0000256" key="1">
    <source>
        <dbReference type="SAM" id="SignalP"/>
    </source>
</evidence>
<feature type="signal peptide" evidence="1">
    <location>
        <begin position="1"/>
        <end position="26"/>
    </location>
</feature>
<reference evidence="2 3" key="1">
    <citation type="submission" date="2018-08" db="EMBL/GenBank/DDBJ databases">
        <title>A genome reference for cultivated species of the human gut microbiota.</title>
        <authorList>
            <person name="Zou Y."/>
            <person name="Xue W."/>
            <person name="Luo G."/>
        </authorList>
    </citation>
    <scope>NUCLEOTIDE SEQUENCE [LARGE SCALE GENOMIC DNA]</scope>
    <source>
        <strain evidence="2 3">AF18-46</strain>
    </source>
</reference>
<protein>
    <recommendedName>
        <fullName evidence="4">YhgE/Pip domain-containing protein</fullName>
    </recommendedName>
</protein>
<dbReference type="Gene3D" id="1.10.287.950">
    <property type="entry name" value="Methyl-accepting chemotaxis protein"/>
    <property type="match status" value="1"/>
</dbReference>
<evidence type="ECO:0008006" key="4">
    <source>
        <dbReference type="Google" id="ProtNLM"/>
    </source>
</evidence>
<evidence type="ECO:0000313" key="3">
    <source>
        <dbReference type="Proteomes" id="UP000284731"/>
    </source>
</evidence>
<organism evidence="2 3">
    <name type="scientific">Solobacterium moorei</name>
    <dbReference type="NCBI Taxonomy" id="102148"/>
    <lineage>
        <taxon>Bacteria</taxon>
        <taxon>Bacillati</taxon>
        <taxon>Bacillota</taxon>
        <taxon>Erysipelotrichia</taxon>
        <taxon>Erysipelotrichales</taxon>
        <taxon>Erysipelotrichaceae</taxon>
        <taxon>Solobacterium</taxon>
    </lineage>
</organism>
<comment type="caution">
    <text evidence="2">The sequence shown here is derived from an EMBL/GenBank/DDBJ whole genome shotgun (WGS) entry which is preliminary data.</text>
</comment>
<sequence length="766" mass="81990">MKHILRRTLAVSISFAVGMMVVPAVYGDDISFNEDTMKDETVYISTDADGTTKSITVNDELKNLHGLNSIADISDLSNIVNVKGDESFKQDGNHLTWNSDDENIVYQGTSNKELPVGYHVRYFLDGKEIKESDLAEKSGHVQVEFDFENKTKDKFIPFLMLAGMYIKADKINGLTINHGKTLSDGDKQAVIAYGLPGIKQALKLQEDDISLPESAKVQFDVENYKESQIAVIATNEVFAKELPASMDNLTGLHDKLNSLRDATSQLVDGGHQLKDGLDQLNDKTPELASGITQLVDGSQQLADGQTQLQDGLVKISDGTHALLNGAQQLQDVMNIAYTSTASQLEPGSRQLSDGLNQMNTQLASNLPMMLRSVQQLNQGVAQTTNAINQLANGLSANHDHIQEMNQGIQTIATTMQAMDTQAQTLKQLSTGLRQIASTMSTGTISAIGDATGTATVSGTIDVTAMNQMEINELQNVLGTLNSSSAEYASIQNVITSLQGKTSESVSLTDTVTMHHANVTIAQTATPSAQLAELVNNLDALADGMSQEASALNTALNNNGAQSIAPAFNAFSLQMDTTVQSLTALNTQINPALTNGMNQLSQGLNDFAQQSGNGLNRLSAGAMQLHAGIEQQLLPGLSQLSDGSVQLNSGLNILGNNTVQVVNGSTHLADGTMTLYGGLSALQQKIPTLTDGIAKLNNGSVSLSNGLDAYQQEAIEPLISKLEDDLIPIIEKAKDLMKDAQSYNNFSGIHPDMKGTVKFVFIKNSDN</sequence>
<dbReference type="RefSeq" id="WP_118764463.1">
    <property type="nucleotide sequence ID" value="NZ_CABJCF010000001.1"/>
</dbReference>
<proteinExistence type="predicted"/>
<dbReference type="EMBL" id="QRWX01000001">
    <property type="protein sequence ID" value="RGT58077.1"/>
    <property type="molecule type" value="Genomic_DNA"/>
</dbReference>
<accession>A0A412PIR3</accession>
<feature type="chain" id="PRO_5038830613" description="YhgE/Pip domain-containing protein" evidence="1">
    <location>
        <begin position="27"/>
        <end position="766"/>
    </location>
</feature>
<dbReference type="Proteomes" id="UP000284731">
    <property type="component" value="Unassembled WGS sequence"/>
</dbReference>
<dbReference type="NCBIfam" id="TIGR03057">
    <property type="entry name" value="xxxLxxG_by_4"/>
    <property type="match status" value="3"/>
</dbReference>
<keyword evidence="1" id="KW-0732">Signal</keyword>